<evidence type="ECO:0000256" key="4">
    <source>
        <dbReference type="ARBA" id="ARBA00023295"/>
    </source>
</evidence>
<evidence type="ECO:0000256" key="7">
    <source>
        <dbReference type="RuleBase" id="RU004468"/>
    </source>
</evidence>
<dbReference type="InterPro" id="IPR017853">
    <property type="entry name" value="GH"/>
</dbReference>
<feature type="active site" description="Nucleophile" evidence="5">
    <location>
        <position position="418"/>
    </location>
</feature>
<dbReference type="Pfam" id="PF00232">
    <property type="entry name" value="Glyco_hydro_1"/>
    <property type="match status" value="1"/>
</dbReference>
<dbReference type="PRINTS" id="PR00131">
    <property type="entry name" value="GLHYDRLASE1"/>
</dbReference>
<evidence type="ECO:0000256" key="1">
    <source>
        <dbReference type="ARBA" id="ARBA00010838"/>
    </source>
</evidence>
<organism evidence="9 10">
    <name type="scientific">Xylanimonas ulmi</name>
    <dbReference type="NCBI Taxonomy" id="228973"/>
    <lineage>
        <taxon>Bacteria</taxon>
        <taxon>Bacillati</taxon>
        <taxon>Actinomycetota</taxon>
        <taxon>Actinomycetes</taxon>
        <taxon>Micrococcales</taxon>
        <taxon>Promicromonosporaceae</taxon>
        <taxon>Xylanimonas</taxon>
    </lineage>
</organism>
<feature type="region of interest" description="Disordered" evidence="8">
    <location>
        <begin position="522"/>
        <end position="562"/>
    </location>
</feature>
<sequence>MPFAVPAAGPRRPAPGTTLPFAPSAPLAPTSNATGAVAFPPGFVWGAATAAFQIEGATAEDGRTDSIWDVFARVPGAVAGGDDGAVACDHYHRYRDDVALMRSLHLGAYRFSTSWARVRPDGGAPNPRGLAFYDRLVDELLAADILPWVTLYHWDLPQALEDAGGWPARETAYRFADYAMTAHEALGDRVRVWTTLNEPWCSSFLSYIGGEHAPGRTSRRDGVAAAHHLLLGHGLAAAAIREVDPTAVVGLTVNLTVADPVDPANPADVAAAAKHDGLFNRTFLDPVLRGDYPADVREWLAPYGLDDVVRDGDLPLISTPIDALGVNYYNGSSVAATPPAVVDAGVTDRPDGVRDDADAPRRHTQAPTPSPEGVHHHGRGLPRTAMGWEVQPEGLTRLLTRLHRDYTGPAGVALYVTENGAAYDDVADDDGFVDDSGDRLAYLDAHLRAVKDAIDAGADVRGYFAWSLLDNFEWAHGYSKRFGIVRTDYATQRRTVKASGRWYGQVARTGVVPDASAVAGADQSADGVTGGAADGRAAGGDDGAGGARAAARGAVGPRGADS</sequence>
<dbReference type="RefSeq" id="WP_130411400.1">
    <property type="nucleotide sequence ID" value="NZ_SGWX01000001.1"/>
</dbReference>
<feature type="compositionally biased region" description="Low complexity" evidence="8">
    <location>
        <begin position="547"/>
        <end position="562"/>
    </location>
</feature>
<protein>
    <recommendedName>
        <fullName evidence="2">beta-glucosidase</fullName>
        <ecNumber evidence="2">3.2.1.21</ecNumber>
    </recommendedName>
</protein>
<dbReference type="PANTHER" id="PTHR10353">
    <property type="entry name" value="GLYCOSYL HYDROLASE"/>
    <property type="match status" value="1"/>
</dbReference>
<gene>
    <name evidence="9" type="ORF">EV386_0134</name>
</gene>
<dbReference type="OrthoDB" id="9765195at2"/>
<dbReference type="FunFam" id="3.20.20.80:FF:000004">
    <property type="entry name" value="Beta-glucosidase 6-phospho-beta-glucosidase"/>
    <property type="match status" value="1"/>
</dbReference>
<evidence type="ECO:0000256" key="5">
    <source>
        <dbReference type="PROSITE-ProRule" id="PRU10055"/>
    </source>
</evidence>
<dbReference type="Proteomes" id="UP000293852">
    <property type="component" value="Unassembled WGS sequence"/>
</dbReference>
<dbReference type="PROSITE" id="PS00653">
    <property type="entry name" value="GLYCOSYL_HYDROL_F1_2"/>
    <property type="match status" value="1"/>
</dbReference>
<evidence type="ECO:0000256" key="2">
    <source>
        <dbReference type="ARBA" id="ARBA00012744"/>
    </source>
</evidence>
<dbReference type="GO" id="GO:0016052">
    <property type="term" value="P:carbohydrate catabolic process"/>
    <property type="evidence" value="ECO:0007669"/>
    <property type="project" value="TreeGrafter"/>
</dbReference>
<dbReference type="AlphaFoldDB" id="A0A4Q7LZP5"/>
<comment type="similarity">
    <text evidence="1 6">Belongs to the glycosyl hydrolase 1 family.</text>
</comment>
<accession>A0A4Q7LZP5</accession>
<dbReference type="GO" id="GO:0005829">
    <property type="term" value="C:cytosol"/>
    <property type="evidence" value="ECO:0007669"/>
    <property type="project" value="TreeGrafter"/>
</dbReference>
<evidence type="ECO:0000313" key="9">
    <source>
        <dbReference type="EMBL" id="RZS59897.1"/>
    </source>
</evidence>
<evidence type="ECO:0000313" key="10">
    <source>
        <dbReference type="Proteomes" id="UP000293852"/>
    </source>
</evidence>
<dbReference type="SUPFAM" id="SSF51445">
    <property type="entry name" value="(Trans)glycosidases"/>
    <property type="match status" value="1"/>
</dbReference>
<evidence type="ECO:0000256" key="8">
    <source>
        <dbReference type="SAM" id="MobiDB-lite"/>
    </source>
</evidence>
<dbReference type="PANTHER" id="PTHR10353:SF36">
    <property type="entry name" value="LP05116P"/>
    <property type="match status" value="1"/>
</dbReference>
<reference evidence="9 10" key="1">
    <citation type="submission" date="2019-02" db="EMBL/GenBank/DDBJ databases">
        <title>Sequencing the genomes of 1000 actinobacteria strains.</title>
        <authorList>
            <person name="Klenk H.-P."/>
        </authorList>
    </citation>
    <scope>NUCLEOTIDE SEQUENCE [LARGE SCALE GENOMIC DNA]</scope>
    <source>
        <strain evidence="9 10">DSM 16932</strain>
    </source>
</reference>
<keyword evidence="4 7" id="KW-0326">Glycosidase</keyword>
<feature type="compositionally biased region" description="Low complexity" evidence="8">
    <location>
        <begin position="1"/>
        <end position="16"/>
    </location>
</feature>
<keyword evidence="10" id="KW-1185">Reference proteome</keyword>
<name>A0A4Q7LZP5_9MICO</name>
<feature type="compositionally biased region" description="Basic and acidic residues" evidence="8">
    <location>
        <begin position="346"/>
        <end position="361"/>
    </location>
</feature>
<feature type="region of interest" description="Disordered" evidence="8">
    <location>
        <begin position="1"/>
        <end position="23"/>
    </location>
</feature>
<dbReference type="PROSITE" id="PS00572">
    <property type="entry name" value="GLYCOSYL_HYDROL_F1_1"/>
    <property type="match status" value="1"/>
</dbReference>
<comment type="caution">
    <text evidence="9">The sequence shown here is derived from an EMBL/GenBank/DDBJ whole genome shotgun (WGS) entry which is preliminary data.</text>
</comment>
<dbReference type="InterPro" id="IPR018120">
    <property type="entry name" value="Glyco_hydro_1_AS"/>
</dbReference>
<proteinExistence type="inferred from homology"/>
<evidence type="ECO:0000256" key="6">
    <source>
        <dbReference type="RuleBase" id="RU003690"/>
    </source>
</evidence>
<feature type="region of interest" description="Disordered" evidence="8">
    <location>
        <begin position="342"/>
        <end position="382"/>
    </location>
</feature>
<dbReference type="InterPro" id="IPR001360">
    <property type="entry name" value="Glyco_hydro_1"/>
</dbReference>
<dbReference type="EC" id="3.2.1.21" evidence="2"/>
<keyword evidence="3 7" id="KW-0378">Hydrolase</keyword>
<dbReference type="GO" id="GO:0008422">
    <property type="term" value="F:beta-glucosidase activity"/>
    <property type="evidence" value="ECO:0007669"/>
    <property type="project" value="UniProtKB-EC"/>
</dbReference>
<feature type="compositionally biased region" description="Gly residues" evidence="8">
    <location>
        <begin position="528"/>
        <end position="546"/>
    </location>
</feature>
<dbReference type="InterPro" id="IPR033132">
    <property type="entry name" value="GH_1_N_CS"/>
</dbReference>
<dbReference type="Gene3D" id="3.20.20.80">
    <property type="entry name" value="Glycosidases"/>
    <property type="match status" value="1"/>
</dbReference>
<evidence type="ECO:0000256" key="3">
    <source>
        <dbReference type="ARBA" id="ARBA00022801"/>
    </source>
</evidence>
<dbReference type="EMBL" id="SGWX01000001">
    <property type="protein sequence ID" value="RZS59897.1"/>
    <property type="molecule type" value="Genomic_DNA"/>
</dbReference>